<dbReference type="KEGG" id="csl:COCSUDRAFT_62621"/>
<comment type="caution">
    <text evidence="4">The sequence shown here is derived from an EMBL/GenBank/DDBJ whole genome shotgun (WGS) entry which is preliminary data.</text>
</comment>
<feature type="region of interest" description="Disordered" evidence="3">
    <location>
        <begin position="482"/>
        <end position="510"/>
    </location>
</feature>
<feature type="coiled-coil region" evidence="2">
    <location>
        <begin position="845"/>
        <end position="872"/>
    </location>
</feature>
<dbReference type="AlphaFoldDB" id="I0Z0D3"/>
<accession>I0Z0D3</accession>
<feature type="compositionally biased region" description="Pro residues" evidence="3">
    <location>
        <begin position="337"/>
        <end position="362"/>
    </location>
</feature>
<dbReference type="GeneID" id="17042100"/>
<dbReference type="RefSeq" id="XP_005648646.1">
    <property type="nucleotide sequence ID" value="XM_005648589.1"/>
</dbReference>
<sequence length="1012" mass="105864">MCPAVVATLDTGDSGPDYGGPNLYQVNNAYETRTAQACSNSVVGCCTSNSLTQLVQDTSTTYKCWNPLEMPNDFLLQVNISQDGNAVPGFPLTVQPWIGAQTTGPNISAVGVIVKPQTPHDSSIFDGYTGKRWCQATNTVQSTDQGTQLASLLKPSSDSNCSFLFNGLYTPFNAYAQQISCTYGPSLNPSMEVTVRMDISLLNISYTLGYTPPPNPNAANPQKFIPLLSLQYWAFNSLTGNLSFPVLNNDTVQGRVRVQAVSCCIIPAAGGPCDPNAITIANTSVQIALLQPTNNATFSFPLTLASNSWGGLGQCVFNMSVNFEVGPGVLLGFGIPSAPPPPSPPPHPPPPPSPPSPPPPPIGITPWINFTANFPSLTTTDATATFQSRYRNAIAASAKVPSSQVTLQVAAGSRRRLMAGGLTIVTIVTFGENDLYQLAIAYKSLLQTQNLTAILGSDPSFQASVGAASFSAVVTNMVPVPPPPPPSPPPSPPPPPLRPPPPSKPAPPPPPGLGCGTVNCGTHGTPKAGTCGCTCDSGWGTYPNQDLANYLYCTKPTTGGTTGTDSLSPSPGGNSTTPASAVATRVKAFLGLQWQKWCIVLGTVAGVLIAFYALKNCLPCWSWSKTLVRIVWGLLKCMFGCCCCLVKSLPRSDSPAAIRKEELREAKKERKRAEGEAKSKEAEEKARKKEEAAEKAHEARLAALAASGSGTALIGAASSSARVDGEGSTGPRKSEGRGLFASVASAVADKGIKRLSGAKTAGRSTVPTAQTVAPVVQPSTTPAAATESAALASLLSQAASLKTQQSAQASSADYNFAAALNTVLPAPNGADLQAAANAQRLALQLQLQQQQQMQQQQQYQQQQQQLQQLQAAALSNMLGQATPAGLQPPPQQFMGVPGSVPQFQNPLQTLLASQMASNAMPVPQYGPGINPYGQQGVYGAQQQQQSPAVARLLQQLSAQIRPPPFMSPPAAQQIPANVVQNPVFAQQAAPQHDLQQPGAPNADAQNNPLSPP</sequence>
<keyword evidence="5" id="KW-1185">Reference proteome</keyword>
<feature type="compositionally biased region" description="Polar residues" evidence="3">
    <location>
        <begin position="1003"/>
        <end position="1012"/>
    </location>
</feature>
<keyword evidence="2" id="KW-0175">Coiled coil</keyword>
<reference evidence="4 5" key="1">
    <citation type="journal article" date="2012" name="Genome Biol.">
        <title>The genome of the polar eukaryotic microalga coccomyxa subellipsoidea reveals traits of cold adaptation.</title>
        <authorList>
            <person name="Blanc G."/>
            <person name="Agarkova I."/>
            <person name="Grimwood J."/>
            <person name="Kuo A."/>
            <person name="Brueggeman A."/>
            <person name="Dunigan D."/>
            <person name="Gurnon J."/>
            <person name="Ladunga I."/>
            <person name="Lindquist E."/>
            <person name="Lucas S."/>
            <person name="Pangilinan J."/>
            <person name="Proschold T."/>
            <person name="Salamov A."/>
            <person name="Schmutz J."/>
            <person name="Weeks D."/>
            <person name="Yamada T."/>
            <person name="Claverie J.M."/>
            <person name="Grigoriev I."/>
            <person name="Van Etten J."/>
            <person name="Lomsadze A."/>
            <person name="Borodovsky M."/>
        </authorList>
    </citation>
    <scope>NUCLEOTIDE SEQUENCE [LARGE SCALE GENOMIC DNA]</scope>
    <source>
        <strain evidence="4 5">C-169</strain>
    </source>
</reference>
<evidence type="ECO:0008006" key="6">
    <source>
        <dbReference type="Google" id="ProtNLM"/>
    </source>
</evidence>
<feature type="region of interest" description="Disordered" evidence="3">
    <location>
        <begin position="718"/>
        <end position="737"/>
    </location>
</feature>
<proteinExistence type="predicted"/>
<feature type="region of interest" description="Disordered" evidence="3">
    <location>
        <begin position="669"/>
        <end position="693"/>
    </location>
</feature>
<dbReference type="PANTHER" id="PTHR13037:SF24">
    <property type="entry name" value="POLYCOMB PROTEIN PCL-RELATED"/>
    <property type="match status" value="1"/>
</dbReference>
<evidence type="ECO:0000313" key="5">
    <source>
        <dbReference type="Proteomes" id="UP000007264"/>
    </source>
</evidence>
<dbReference type="Proteomes" id="UP000007264">
    <property type="component" value="Unassembled WGS sequence"/>
</dbReference>
<dbReference type="EMBL" id="AGSI01000006">
    <property type="protein sequence ID" value="EIE24102.1"/>
    <property type="molecule type" value="Genomic_DNA"/>
</dbReference>
<evidence type="ECO:0000256" key="1">
    <source>
        <dbReference type="ARBA" id="ARBA00022581"/>
    </source>
</evidence>
<organism evidence="4 5">
    <name type="scientific">Coccomyxa subellipsoidea (strain C-169)</name>
    <name type="common">Green microalga</name>
    <dbReference type="NCBI Taxonomy" id="574566"/>
    <lineage>
        <taxon>Eukaryota</taxon>
        <taxon>Viridiplantae</taxon>
        <taxon>Chlorophyta</taxon>
        <taxon>core chlorophytes</taxon>
        <taxon>Trebouxiophyceae</taxon>
        <taxon>Trebouxiophyceae incertae sedis</taxon>
        <taxon>Coccomyxaceae</taxon>
        <taxon>Coccomyxa</taxon>
        <taxon>Coccomyxa subellipsoidea</taxon>
    </lineage>
</organism>
<evidence type="ECO:0000313" key="4">
    <source>
        <dbReference type="EMBL" id="EIE24102.1"/>
    </source>
</evidence>
<keyword evidence="1" id="KW-0945">Host-virus interaction</keyword>
<name>I0Z0D3_COCSC</name>
<evidence type="ECO:0000256" key="3">
    <source>
        <dbReference type="SAM" id="MobiDB-lite"/>
    </source>
</evidence>
<evidence type="ECO:0000256" key="2">
    <source>
        <dbReference type="SAM" id="Coils"/>
    </source>
</evidence>
<feature type="region of interest" description="Disordered" evidence="3">
    <location>
        <begin position="961"/>
        <end position="1012"/>
    </location>
</feature>
<feature type="region of interest" description="Disordered" evidence="3">
    <location>
        <begin position="336"/>
        <end position="362"/>
    </location>
</feature>
<feature type="compositionally biased region" description="Polar residues" evidence="3">
    <location>
        <begin position="974"/>
        <end position="984"/>
    </location>
</feature>
<dbReference type="PANTHER" id="PTHR13037">
    <property type="entry name" value="FORMIN"/>
    <property type="match status" value="1"/>
</dbReference>
<gene>
    <name evidence="4" type="ORF">COCSUDRAFT_62621</name>
</gene>
<protein>
    <recommendedName>
        <fullName evidence="6">Pherophorin domain-containing protein</fullName>
    </recommendedName>
</protein>